<dbReference type="Gene3D" id="3.40.640.10">
    <property type="entry name" value="Type I PLP-dependent aspartate aminotransferase-like (Major domain)"/>
    <property type="match status" value="1"/>
</dbReference>
<evidence type="ECO:0000259" key="4">
    <source>
        <dbReference type="Pfam" id="PF01212"/>
    </source>
</evidence>
<dbReference type="Proteomes" id="UP000030595">
    <property type="component" value="Unassembled WGS sequence"/>
</dbReference>
<dbReference type="eggNOG" id="COG2008">
    <property type="taxonomic scope" value="Bacteria"/>
</dbReference>
<proteinExistence type="inferred from homology"/>
<comment type="cofactor">
    <cofactor evidence="1">
        <name>pyridoxal 5'-phosphate</name>
        <dbReference type="ChEBI" id="CHEBI:597326"/>
    </cofactor>
</comment>
<comment type="caution">
    <text evidence="5">The sequence shown here is derived from an EMBL/GenBank/DDBJ whole genome shotgun (WGS) entry which is preliminary data.</text>
</comment>
<evidence type="ECO:0000313" key="6">
    <source>
        <dbReference type="Proteomes" id="UP000030595"/>
    </source>
</evidence>
<dbReference type="GO" id="GO:0016829">
    <property type="term" value="F:lyase activity"/>
    <property type="evidence" value="ECO:0007669"/>
    <property type="project" value="UniProtKB-KW"/>
</dbReference>
<gene>
    <name evidence="5" type="ORF">CD30_10300</name>
</gene>
<evidence type="ECO:0000256" key="2">
    <source>
        <dbReference type="ARBA" id="ARBA00006966"/>
    </source>
</evidence>
<dbReference type="InterPro" id="IPR015421">
    <property type="entry name" value="PyrdxlP-dep_Trfase_major"/>
</dbReference>
<sequence length="340" mass="38455">MKYSFRNDYSELCHPEILEALLKASKEQNSGYGLDVHTENAKNLIKEKLETEDCDIHFVTGGTQANLSVISYVLRPYEAVLACSTGHINVHETGAIEATGHKVYTSEGVDGKLTTQDIENALKIHADEHMVKIGMVYISQSTEIGTVYSYSELKALYDYCQQHQLYLFIDGARLSSGLAASDVKLNMFKDLCDVMYIGGTKIGLMSGEGIVIFNDQLKPYFRYHIKSKGALLAKGYSIGIQFERAFQDDLYFKMGQHENALASLLTEELTMLGIKMLSESSTNQIFPIFKREHVEKLKEIYDFELWEDLGEEIVIRFVTSWATTKEACMELIEDIKKIIN</sequence>
<organism evidence="5 6">
    <name type="scientific">Ureibacillus massiliensis 4400831 = CIP 108448 = CCUG 49529</name>
    <dbReference type="NCBI Taxonomy" id="1211035"/>
    <lineage>
        <taxon>Bacteria</taxon>
        <taxon>Bacillati</taxon>
        <taxon>Bacillota</taxon>
        <taxon>Bacilli</taxon>
        <taxon>Bacillales</taxon>
        <taxon>Caryophanaceae</taxon>
        <taxon>Ureibacillus</taxon>
    </lineage>
</organism>
<name>A0A0A3J1C6_9BACL</name>
<feature type="domain" description="Aromatic amino acid beta-eliminating lyase/threonine aldolase" evidence="4">
    <location>
        <begin position="15"/>
        <end position="286"/>
    </location>
</feature>
<evidence type="ECO:0000256" key="3">
    <source>
        <dbReference type="ARBA" id="ARBA00022898"/>
    </source>
</evidence>
<dbReference type="EMBL" id="JPVQ01000015">
    <property type="protein sequence ID" value="KGR90741.1"/>
    <property type="molecule type" value="Genomic_DNA"/>
</dbReference>
<dbReference type="Gene3D" id="3.90.1150.10">
    <property type="entry name" value="Aspartate Aminotransferase, domain 1"/>
    <property type="match status" value="1"/>
</dbReference>
<protein>
    <submittedName>
        <fullName evidence="5">Amino acid lyase</fullName>
    </submittedName>
</protein>
<dbReference type="InterPro" id="IPR015422">
    <property type="entry name" value="PyrdxlP-dep_Trfase_small"/>
</dbReference>
<dbReference type="Pfam" id="PF01212">
    <property type="entry name" value="Beta_elim_lyase"/>
    <property type="match status" value="1"/>
</dbReference>
<dbReference type="GO" id="GO:0006520">
    <property type="term" value="P:amino acid metabolic process"/>
    <property type="evidence" value="ECO:0007669"/>
    <property type="project" value="InterPro"/>
</dbReference>
<keyword evidence="3" id="KW-0663">Pyridoxal phosphate</keyword>
<dbReference type="PANTHER" id="PTHR48097:SF5">
    <property type="entry name" value="LOW SPECIFICITY L-THREONINE ALDOLASE"/>
    <property type="match status" value="1"/>
</dbReference>
<evidence type="ECO:0000313" key="5">
    <source>
        <dbReference type="EMBL" id="KGR90741.1"/>
    </source>
</evidence>
<dbReference type="SUPFAM" id="SSF53383">
    <property type="entry name" value="PLP-dependent transferases"/>
    <property type="match status" value="1"/>
</dbReference>
<dbReference type="InterPro" id="IPR015424">
    <property type="entry name" value="PyrdxlP-dep_Trfase"/>
</dbReference>
<dbReference type="OrthoDB" id="9774495at2"/>
<comment type="similarity">
    <text evidence="2">Belongs to the threonine aldolase family.</text>
</comment>
<accession>A0A0A3J1C6</accession>
<keyword evidence="6" id="KW-1185">Reference proteome</keyword>
<evidence type="ECO:0000256" key="1">
    <source>
        <dbReference type="ARBA" id="ARBA00001933"/>
    </source>
</evidence>
<dbReference type="PANTHER" id="PTHR48097">
    <property type="entry name" value="L-THREONINE ALDOLASE-RELATED"/>
    <property type="match status" value="1"/>
</dbReference>
<keyword evidence="5" id="KW-0456">Lyase</keyword>
<dbReference type="InterPro" id="IPR001597">
    <property type="entry name" value="ArAA_b-elim_lyase/Thr_aldolase"/>
</dbReference>
<reference evidence="5 6" key="1">
    <citation type="submission" date="2014-02" db="EMBL/GenBank/DDBJ databases">
        <title>Draft genome sequence of Lysinibacillus massiliensis CCUG 49529.</title>
        <authorList>
            <person name="Zhang F."/>
            <person name="Wang G."/>
            <person name="Zhang L."/>
        </authorList>
    </citation>
    <scope>NUCLEOTIDE SEQUENCE [LARGE SCALE GENOMIC DNA]</scope>
    <source>
        <strain evidence="5 6">CCUG 49529</strain>
    </source>
</reference>
<dbReference type="AlphaFoldDB" id="A0A0A3J1C6"/>
<dbReference type="RefSeq" id="WP_036176127.1">
    <property type="nucleotide sequence ID" value="NZ_AVCZ01000015.1"/>
</dbReference>